<dbReference type="Proteomes" id="UP000753908">
    <property type="component" value="Unassembled WGS sequence"/>
</dbReference>
<organism evidence="1 2">
    <name type="scientific">Symplocastrum torsivum CPER-KK1</name>
    <dbReference type="NCBI Taxonomy" id="450513"/>
    <lineage>
        <taxon>Bacteria</taxon>
        <taxon>Bacillati</taxon>
        <taxon>Cyanobacteriota</taxon>
        <taxon>Cyanophyceae</taxon>
        <taxon>Oscillatoriophycideae</taxon>
        <taxon>Oscillatoriales</taxon>
        <taxon>Microcoleaceae</taxon>
        <taxon>Symplocastrum</taxon>
    </lineage>
</organism>
<comment type="caution">
    <text evidence="1">The sequence shown here is derived from an EMBL/GenBank/DDBJ whole genome shotgun (WGS) entry which is preliminary data.</text>
</comment>
<name>A0A951UC59_9CYAN</name>
<dbReference type="EMBL" id="JAHHIF010000048">
    <property type="protein sequence ID" value="MBW4547770.1"/>
    <property type="molecule type" value="Genomic_DNA"/>
</dbReference>
<reference evidence="1" key="2">
    <citation type="journal article" date="2022" name="Microbiol. Resour. Announc.">
        <title>Metagenome Sequencing to Explore Phylogenomics of Terrestrial Cyanobacteria.</title>
        <authorList>
            <person name="Ward R.D."/>
            <person name="Stajich J.E."/>
            <person name="Johansen J.R."/>
            <person name="Huntemann M."/>
            <person name="Clum A."/>
            <person name="Foster B."/>
            <person name="Foster B."/>
            <person name="Roux S."/>
            <person name="Palaniappan K."/>
            <person name="Varghese N."/>
            <person name="Mukherjee S."/>
            <person name="Reddy T.B.K."/>
            <person name="Daum C."/>
            <person name="Copeland A."/>
            <person name="Chen I.A."/>
            <person name="Ivanova N.N."/>
            <person name="Kyrpides N.C."/>
            <person name="Shapiro N."/>
            <person name="Eloe-Fadrosh E.A."/>
            <person name="Pietrasiak N."/>
        </authorList>
    </citation>
    <scope>NUCLEOTIDE SEQUENCE</scope>
    <source>
        <strain evidence="1">CPER-KK1</strain>
    </source>
</reference>
<dbReference type="InterPro" id="IPR021373">
    <property type="entry name" value="DUF2993"/>
</dbReference>
<gene>
    <name evidence="1" type="ORF">KME25_25495</name>
</gene>
<protein>
    <submittedName>
        <fullName evidence="1">DUF2993 domain-containing protein</fullName>
    </submittedName>
</protein>
<reference evidence="1" key="1">
    <citation type="submission" date="2021-05" db="EMBL/GenBank/DDBJ databases">
        <authorList>
            <person name="Pietrasiak N."/>
            <person name="Ward R."/>
            <person name="Stajich J.E."/>
            <person name="Kurbessoian T."/>
        </authorList>
    </citation>
    <scope>NUCLEOTIDE SEQUENCE</scope>
    <source>
        <strain evidence="1">CPER-KK1</strain>
    </source>
</reference>
<dbReference type="Pfam" id="PF11209">
    <property type="entry name" value="LmeA"/>
    <property type="match status" value="1"/>
</dbReference>
<sequence length="247" mass="27261">MTQEKAGLGEQALNKIAEVALSTQLDEVERLEVQVKTDPSKLAQGELESLTIDGNGLVMQEDLRMEKMEMQISSIAVNPWKALMGNIQLTQPAKGEAYIVLRESDINRAFNSEFLSEHMRNLNVHVEGKPVTIDTQRVDCHLLANGKIALDAEILLRQTGETKLVSFTTTPHINADGRGVSLEDIHYPEGKELSPELTQALMGKASEILNLRNFEIEGISLQIHQLDVEAGQLTLHAEANVTQFPSA</sequence>
<dbReference type="AlphaFoldDB" id="A0A951UC59"/>
<accession>A0A951UC59</accession>
<proteinExistence type="predicted"/>
<evidence type="ECO:0000313" key="1">
    <source>
        <dbReference type="EMBL" id="MBW4547770.1"/>
    </source>
</evidence>
<evidence type="ECO:0000313" key="2">
    <source>
        <dbReference type="Proteomes" id="UP000753908"/>
    </source>
</evidence>